<keyword evidence="4" id="KW-1185">Reference proteome</keyword>
<feature type="compositionally biased region" description="Pro residues" evidence="1">
    <location>
        <begin position="525"/>
        <end position="536"/>
    </location>
</feature>
<name>A0A4R4YDJ4_9ACTN</name>
<feature type="transmembrane region" description="Helical" evidence="2">
    <location>
        <begin position="191"/>
        <end position="212"/>
    </location>
</feature>
<feature type="compositionally biased region" description="Low complexity" evidence="1">
    <location>
        <begin position="484"/>
        <end position="493"/>
    </location>
</feature>
<feature type="compositionally biased region" description="Acidic residues" evidence="1">
    <location>
        <begin position="494"/>
        <end position="522"/>
    </location>
</feature>
<evidence type="ECO:0000313" key="3">
    <source>
        <dbReference type="EMBL" id="TDD42170.1"/>
    </source>
</evidence>
<dbReference type="AlphaFoldDB" id="A0A4R4YDJ4"/>
<dbReference type="Proteomes" id="UP000295302">
    <property type="component" value="Unassembled WGS sequence"/>
</dbReference>
<keyword evidence="2" id="KW-1133">Transmembrane helix</keyword>
<evidence type="ECO:0008006" key="5">
    <source>
        <dbReference type="Google" id="ProtNLM"/>
    </source>
</evidence>
<feature type="transmembrane region" description="Helical" evidence="2">
    <location>
        <begin position="157"/>
        <end position="185"/>
    </location>
</feature>
<feature type="transmembrane region" description="Helical" evidence="2">
    <location>
        <begin position="439"/>
        <end position="462"/>
    </location>
</feature>
<protein>
    <recommendedName>
        <fullName evidence="5">Glycosyltransferase RgtA/B/C/D-like domain-containing protein</fullName>
    </recommendedName>
</protein>
<feature type="transmembrane region" description="Helical" evidence="2">
    <location>
        <begin position="101"/>
        <end position="121"/>
    </location>
</feature>
<dbReference type="EMBL" id="SMKQ01000131">
    <property type="protein sequence ID" value="TDD42170.1"/>
    <property type="molecule type" value="Genomic_DNA"/>
</dbReference>
<evidence type="ECO:0000313" key="4">
    <source>
        <dbReference type="Proteomes" id="UP000295302"/>
    </source>
</evidence>
<proteinExistence type="predicted"/>
<reference evidence="3 4" key="1">
    <citation type="submission" date="2019-03" db="EMBL/GenBank/DDBJ databases">
        <title>Draft genome sequences of novel Actinobacteria.</title>
        <authorList>
            <person name="Sahin N."/>
            <person name="Ay H."/>
            <person name="Saygin H."/>
        </authorList>
    </citation>
    <scope>NUCLEOTIDE SEQUENCE [LARGE SCALE GENOMIC DNA]</scope>
    <source>
        <strain evidence="3 4">CH32</strain>
    </source>
</reference>
<feature type="transmembrane region" description="Helical" evidence="2">
    <location>
        <begin position="412"/>
        <end position="433"/>
    </location>
</feature>
<comment type="caution">
    <text evidence="3">The sequence shown here is derived from an EMBL/GenBank/DDBJ whole genome shotgun (WGS) entry which is preliminary data.</text>
</comment>
<sequence length="543" mass="58139">MARDSRSRAPLATFLIIQAVLGCWWAAFYPGLFSRDSVLYLSHTVAGPWVSDHSVVYDALLWLSFTGTGDLGAVTFLQTTAMAGALTYLAQSLKALGAPRLLTTAVAVLMPLAPPVGAFTVTLWKDVPFTICAVAAAGVCARVAARRAVTGPALLGLAASLAALGLFRANGFLVASVAVLGLMAVVRTARVRLLVAGGLAAALPLVLSTMVFPRFGITPASNTYVYHTAYGDIAVAYREHPELFTDRDRALMESVAPLTRWREGGTCYTVNPLIWRRDFSWTQADARAGELLSLWRRLLVSDPATIVSARLCRGSIAWRPVQDEAAVGGGTYRLSLRPNADTYVGPGKVADFPGRSVYSLRPLSMGLNDLTDRWLTSALAPRHDWALWRGASWAYLCYVSVALAAWALRNRYALAVAAVVAGQQLAVLANISAQDFRYMAAPILVGVLLVPLLLGSVARLLAELVRTRGRRLRGTPAQPGTAQPEPVVPLLSEPEPEDDPTEPLPETADETDEPTEPLEEDTAPMPVPPEAVPGAPPGREQDG</sequence>
<organism evidence="3 4">
    <name type="scientific">Nonomuraea terrae</name>
    <dbReference type="NCBI Taxonomy" id="2530383"/>
    <lineage>
        <taxon>Bacteria</taxon>
        <taxon>Bacillati</taxon>
        <taxon>Actinomycetota</taxon>
        <taxon>Actinomycetes</taxon>
        <taxon>Streptosporangiales</taxon>
        <taxon>Streptosporangiaceae</taxon>
        <taxon>Nonomuraea</taxon>
    </lineage>
</organism>
<dbReference type="RefSeq" id="WP_132618158.1">
    <property type="nucleotide sequence ID" value="NZ_SMKQ01000131.1"/>
</dbReference>
<gene>
    <name evidence="3" type="ORF">E1286_31360</name>
</gene>
<dbReference type="OrthoDB" id="3874247at2"/>
<keyword evidence="2" id="KW-0812">Transmembrane</keyword>
<dbReference type="PROSITE" id="PS51257">
    <property type="entry name" value="PROKAR_LIPOPROTEIN"/>
    <property type="match status" value="1"/>
</dbReference>
<evidence type="ECO:0000256" key="2">
    <source>
        <dbReference type="SAM" id="Phobius"/>
    </source>
</evidence>
<evidence type="ECO:0000256" key="1">
    <source>
        <dbReference type="SAM" id="MobiDB-lite"/>
    </source>
</evidence>
<keyword evidence="2" id="KW-0472">Membrane</keyword>
<feature type="transmembrane region" description="Helical" evidence="2">
    <location>
        <begin position="12"/>
        <end position="32"/>
    </location>
</feature>
<accession>A0A4R4YDJ4</accession>
<feature type="region of interest" description="Disordered" evidence="1">
    <location>
        <begin position="472"/>
        <end position="543"/>
    </location>
</feature>
<feature type="transmembrane region" description="Helical" evidence="2">
    <location>
        <begin position="71"/>
        <end position="89"/>
    </location>
</feature>